<dbReference type="SUPFAM" id="SSF48403">
    <property type="entry name" value="Ankyrin repeat"/>
    <property type="match status" value="2"/>
</dbReference>
<dbReference type="OrthoDB" id="6080827at2759"/>
<protein>
    <recommendedName>
        <fullName evidence="4">SOCS box domain-containing protein</fullName>
    </recommendedName>
</protein>
<dbReference type="PANTHER" id="PTHR24178">
    <property type="entry name" value="MOLTING PROTEIN MLT-4"/>
    <property type="match status" value="1"/>
</dbReference>
<dbReference type="SMART" id="SM00248">
    <property type="entry name" value="ANK"/>
    <property type="match status" value="11"/>
</dbReference>
<reference evidence="5" key="2">
    <citation type="submission" date="2020-11" db="EMBL/GenBank/DDBJ databases">
        <authorList>
            <person name="McCartney M.A."/>
            <person name="Auch B."/>
            <person name="Kono T."/>
            <person name="Mallez S."/>
            <person name="Becker A."/>
            <person name="Gohl D.M."/>
            <person name="Silverstein K.A.T."/>
            <person name="Koren S."/>
            <person name="Bechman K.B."/>
            <person name="Herman A."/>
            <person name="Abrahante J.E."/>
            <person name="Garbe J."/>
        </authorList>
    </citation>
    <scope>NUCLEOTIDE SEQUENCE</scope>
    <source>
        <strain evidence="5">Duluth1</strain>
        <tissue evidence="5">Whole animal</tissue>
    </source>
</reference>
<feature type="repeat" description="ANK" evidence="3">
    <location>
        <begin position="496"/>
        <end position="528"/>
    </location>
</feature>
<dbReference type="SUPFAM" id="SSF158235">
    <property type="entry name" value="SOCS box-like"/>
    <property type="match status" value="1"/>
</dbReference>
<dbReference type="SMART" id="SM00969">
    <property type="entry name" value="SOCS_box"/>
    <property type="match status" value="1"/>
</dbReference>
<organism evidence="5 6">
    <name type="scientific">Dreissena polymorpha</name>
    <name type="common">Zebra mussel</name>
    <name type="synonym">Mytilus polymorpha</name>
    <dbReference type="NCBI Taxonomy" id="45954"/>
    <lineage>
        <taxon>Eukaryota</taxon>
        <taxon>Metazoa</taxon>
        <taxon>Spiralia</taxon>
        <taxon>Lophotrochozoa</taxon>
        <taxon>Mollusca</taxon>
        <taxon>Bivalvia</taxon>
        <taxon>Autobranchia</taxon>
        <taxon>Heteroconchia</taxon>
        <taxon>Euheterodonta</taxon>
        <taxon>Imparidentia</taxon>
        <taxon>Neoheterodontei</taxon>
        <taxon>Myida</taxon>
        <taxon>Dreissenoidea</taxon>
        <taxon>Dreissenidae</taxon>
        <taxon>Dreissena</taxon>
    </lineage>
</organism>
<dbReference type="Proteomes" id="UP000828390">
    <property type="component" value="Unassembled WGS sequence"/>
</dbReference>
<feature type="repeat" description="ANK" evidence="3">
    <location>
        <begin position="462"/>
        <end position="494"/>
    </location>
</feature>
<evidence type="ECO:0000256" key="3">
    <source>
        <dbReference type="PROSITE-ProRule" id="PRU00023"/>
    </source>
</evidence>
<dbReference type="CDD" id="cd03587">
    <property type="entry name" value="SOCS"/>
    <property type="match status" value="1"/>
</dbReference>
<name>A0A9D4IZG2_DREPO</name>
<proteinExistence type="predicted"/>
<sequence>MEPACELLRVLFHGDLHKAEKVLQVKESYQDDDGLSIFLLARHYLDYLTNHSQSFGCGLSNAWTTEQIQENSCRTKVFTLLKSLFRLGIPINTQHNGETPLFCAVSTHDRDLIKLMLENGADPNVKTKDNDINAIALAIILNDAEILKLLISHGAKVNETCCQKLTPLQLSMNKSVNVSKALLQNGADVQQVMQMNGRNDVYITSPPLIHAVETNNMFLARILLEHGEDINQGYGSCSNSPLHIAILQHNTDMVKLLIQFGVNLNKRNGRGNTPLAQVLLHCKGPVLKMLAETLISAGCSFTKGSPIEVFRRHYPPLHIAAFYGTQFHLEVIQLMIEKAEILEKDWEMEHLEMLEDISARERRLPTSKPGLSSSERTSDLLIRGRQVFINTQAIDKSTALYMSVLGDNLNIAKYLVDHGADPYISCQNGSLLHAAVMASKTGIAMMTFALQFQFDLNMLNEDGNTCLILAARNSSVSVCRLVIEHGALLNIQDSKFGETALSASVYFGFEENAELLISSGADPDIPDFRDTHALYWAIFNCREQSLRMLLEAGARLTRKDLDTYPKNIKVMRNLALKSLLQNYVEQPRGLQHCCRHAIRRHLMQVHAGKSIMASMMSLPLPAKLKSYLSLAK</sequence>
<dbReference type="Pfam" id="PF13857">
    <property type="entry name" value="Ank_5"/>
    <property type="match status" value="1"/>
</dbReference>
<dbReference type="Gene3D" id="1.25.40.20">
    <property type="entry name" value="Ankyrin repeat-containing domain"/>
    <property type="match status" value="3"/>
</dbReference>
<evidence type="ECO:0000256" key="2">
    <source>
        <dbReference type="ARBA" id="ARBA00023043"/>
    </source>
</evidence>
<keyword evidence="2 3" id="KW-0040">ANK repeat</keyword>
<reference evidence="5" key="1">
    <citation type="journal article" date="2019" name="bioRxiv">
        <title>The Genome of the Zebra Mussel, Dreissena polymorpha: A Resource for Invasive Species Research.</title>
        <authorList>
            <person name="McCartney M.A."/>
            <person name="Auch B."/>
            <person name="Kono T."/>
            <person name="Mallez S."/>
            <person name="Zhang Y."/>
            <person name="Obille A."/>
            <person name="Becker A."/>
            <person name="Abrahante J.E."/>
            <person name="Garbe J."/>
            <person name="Badalamenti J.P."/>
            <person name="Herman A."/>
            <person name="Mangelson H."/>
            <person name="Liachko I."/>
            <person name="Sullivan S."/>
            <person name="Sone E.D."/>
            <person name="Koren S."/>
            <person name="Silverstein K.A.T."/>
            <person name="Beckman K.B."/>
            <person name="Gohl D.M."/>
        </authorList>
    </citation>
    <scope>NUCLEOTIDE SEQUENCE</scope>
    <source>
        <strain evidence="5">Duluth1</strain>
        <tissue evidence="5">Whole animal</tissue>
    </source>
</reference>
<dbReference type="PROSITE" id="PS50297">
    <property type="entry name" value="ANK_REP_REGION"/>
    <property type="match status" value="3"/>
</dbReference>
<dbReference type="InterPro" id="IPR002110">
    <property type="entry name" value="Ankyrin_rpt"/>
</dbReference>
<dbReference type="Pfam" id="PF07525">
    <property type="entry name" value="SOCS_box"/>
    <property type="match status" value="1"/>
</dbReference>
<dbReference type="EMBL" id="JAIWYP010000008">
    <property type="protein sequence ID" value="KAH3790023.1"/>
    <property type="molecule type" value="Genomic_DNA"/>
</dbReference>
<keyword evidence="1" id="KW-0677">Repeat</keyword>
<feature type="domain" description="SOCS box" evidence="4">
    <location>
        <begin position="575"/>
        <end position="632"/>
    </location>
</feature>
<dbReference type="InterPro" id="IPR036770">
    <property type="entry name" value="Ankyrin_rpt-contain_sf"/>
</dbReference>
<dbReference type="PROSITE" id="PS50225">
    <property type="entry name" value="SOCS"/>
    <property type="match status" value="1"/>
</dbReference>
<dbReference type="InterPro" id="IPR036036">
    <property type="entry name" value="SOCS_box-like_dom_sf"/>
</dbReference>
<dbReference type="InterPro" id="IPR001496">
    <property type="entry name" value="SOCS_box"/>
</dbReference>
<dbReference type="Gene3D" id="1.10.750.20">
    <property type="entry name" value="SOCS box"/>
    <property type="match status" value="1"/>
</dbReference>
<evidence type="ECO:0000259" key="4">
    <source>
        <dbReference type="PROSITE" id="PS50225"/>
    </source>
</evidence>
<dbReference type="GO" id="GO:0035556">
    <property type="term" value="P:intracellular signal transduction"/>
    <property type="evidence" value="ECO:0007669"/>
    <property type="project" value="InterPro"/>
</dbReference>
<evidence type="ECO:0000313" key="5">
    <source>
        <dbReference type="EMBL" id="KAH3790023.1"/>
    </source>
</evidence>
<feature type="repeat" description="ANK" evidence="3">
    <location>
        <begin position="96"/>
        <end position="128"/>
    </location>
</feature>
<accession>A0A9D4IZG2</accession>
<comment type="caution">
    <text evidence="5">The sequence shown here is derived from an EMBL/GenBank/DDBJ whole genome shotgun (WGS) entry which is preliminary data.</text>
</comment>
<dbReference type="PROSITE" id="PS50088">
    <property type="entry name" value="ANK_REPEAT"/>
    <property type="match status" value="4"/>
</dbReference>
<evidence type="ECO:0000313" key="6">
    <source>
        <dbReference type="Proteomes" id="UP000828390"/>
    </source>
</evidence>
<gene>
    <name evidence="5" type="ORF">DPMN_168218</name>
</gene>
<keyword evidence="6" id="KW-1185">Reference proteome</keyword>
<dbReference type="Pfam" id="PF12796">
    <property type="entry name" value="Ank_2"/>
    <property type="match status" value="2"/>
</dbReference>
<feature type="repeat" description="ANK" evidence="3">
    <location>
        <begin position="237"/>
        <end position="269"/>
    </location>
</feature>
<dbReference type="AlphaFoldDB" id="A0A9D4IZG2"/>
<evidence type="ECO:0000256" key="1">
    <source>
        <dbReference type="ARBA" id="ARBA00022737"/>
    </source>
</evidence>
<dbReference type="Pfam" id="PF00023">
    <property type="entry name" value="Ank"/>
    <property type="match status" value="1"/>
</dbReference>